<evidence type="ECO:0008006" key="6">
    <source>
        <dbReference type="Google" id="ProtNLM"/>
    </source>
</evidence>
<evidence type="ECO:0000313" key="4">
    <source>
        <dbReference type="EMBL" id="CAC5409023.1"/>
    </source>
</evidence>
<organism evidence="4 5">
    <name type="scientific">Mytilus coruscus</name>
    <name type="common">Sea mussel</name>
    <dbReference type="NCBI Taxonomy" id="42192"/>
    <lineage>
        <taxon>Eukaryota</taxon>
        <taxon>Metazoa</taxon>
        <taxon>Spiralia</taxon>
        <taxon>Lophotrochozoa</taxon>
        <taxon>Mollusca</taxon>
        <taxon>Bivalvia</taxon>
        <taxon>Autobranchia</taxon>
        <taxon>Pteriomorphia</taxon>
        <taxon>Mytilida</taxon>
        <taxon>Mytiloidea</taxon>
        <taxon>Mytilidae</taxon>
        <taxon>Mytilinae</taxon>
        <taxon>Mytilus</taxon>
    </lineage>
</organism>
<evidence type="ECO:0000256" key="1">
    <source>
        <dbReference type="SAM" id="MobiDB-lite"/>
    </source>
</evidence>
<protein>
    <recommendedName>
        <fullName evidence="6">Immunoglobulin subtype domain-containing protein</fullName>
    </recommendedName>
</protein>
<gene>
    <name evidence="4" type="ORF">MCOR_42354</name>
</gene>
<feature type="chain" id="PRO_5026840321" description="Immunoglobulin subtype domain-containing protein" evidence="3">
    <location>
        <begin position="21"/>
        <end position="416"/>
    </location>
</feature>
<evidence type="ECO:0000313" key="5">
    <source>
        <dbReference type="Proteomes" id="UP000507470"/>
    </source>
</evidence>
<dbReference type="OrthoDB" id="6182777at2759"/>
<feature type="signal peptide" evidence="3">
    <location>
        <begin position="1"/>
        <end position="20"/>
    </location>
</feature>
<feature type="region of interest" description="Disordered" evidence="1">
    <location>
        <begin position="213"/>
        <end position="237"/>
    </location>
</feature>
<dbReference type="Proteomes" id="UP000507470">
    <property type="component" value="Unassembled WGS sequence"/>
</dbReference>
<proteinExistence type="predicted"/>
<accession>A0A6J8DK58</accession>
<sequence>MKTILRIFRILLCVISFVSSGSSMCNTNICLDWKMDVNKLTLTCRIKHLHLRVFMYDPHGTTQAVCLPPYPFVCEAYYKYGSMSYSSISKEIQFTVNRETSKKMEGYWTCRHGTGRDISKVFVSMKITTGSQSTADSHTKIYSTDRKTTKPSTAAQTLSHRTSKIIEFKYYSGIIFSKFYGLFIGAALLLFVMFIVCNIWISRRCRDIPLKKEDAGEPNHSNETAEHAIAPNEIETDEEVDRISDYESINENEILPFPSGIAFGGKDSSLDTETFSTNHSCKHENNSSSDNSYLEVIDDDTYLNPYQSIEIHHDSELVHDYCTTSSFNFLEMCSPKLTEKPQNEHYSTCDTNVSIGHDKLDITVQSESPEINASFSEKSPIVHDILIEQTSFAIKPDNNDSKDGGIFPSHAMSTLL</sequence>
<feature type="transmembrane region" description="Helical" evidence="2">
    <location>
        <begin position="179"/>
        <end position="201"/>
    </location>
</feature>
<keyword evidence="3" id="KW-0732">Signal</keyword>
<dbReference type="EMBL" id="CACVKT020007621">
    <property type="protein sequence ID" value="CAC5409023.1"/>
    <property type="molecule type" value="Genomic_DNA"/>
</dbReference>
<reference evidence="4 5" key="1">
    <citation type="submission" date="2020-06" db="EMBL/GenBank/DDBJ databases">
        <authorList>
            <person name="Li R."/>
            <person name="Bekaert M."/>
        </authorList>
    </citation>
    <scope>NUCLEOTIDE SEQUENCE [LARGE SCALE GENOMIC DNA]</scope>
    <source>
        <strain evidence="5">wild</strain>
    </source>
</reference>
<keyword evidence="2" id="KW-1133">Transmembrane helix</keyword>
<evidence type="ECO:0000256" key="2">
    <source>
        <dbReference type="SAM" id="Phobius"/>
    </source>
</evidence>
<name>A0A6J8DK58_MYTCO</name>
<evidence type="ECO:0000256" key="3">
    <source>
        <dbReference type="SAM" id="SignalP"/>
    </source>
</evidence>
<keyword evidence="2" id="KW-0472">Membrane</keyword>
<dbReference type="AlphaFoldDB" id="A0A6J8DK58"/>
<keyword evidence="5" id="KW-1185">Reference proteome</keyword>
<keyword evidence="2" id="KW-0812">Transmembrane</keyword>